<dbReference type="Proteomes" id="UP000278288">
    <property type="component" value="Chromosome"/>
</dbReference>
<dbReference type="KEGG" id="cnk:EG343_07385"/>
<protein>
    <submittedName>
        <fullName evidence="1">Uncharacterized protein</fullName>
    </submittedName>
</protein>
<gene>
    <name evidence="1" type="ORF">EG343_07385</name>
</gene>
<keyword evidence="2" id="KW-1185">Reference proteome</keyword>
<dbReference type="RefSeq" id="WP_123857177.1">
    <property type="nucleotide sequence ID" value="NZ_CP033923.1"/>
</dbReference>
<proteinExistence type="predicted"/>
<dbReference type="EMBL" id="CP033923">
    <property type="protein sequence ID" value="AZA90451.1"/>
    <property type="molecule type" value="Genomic_DNA"/>
</dbReference>
<evidence type="ECO:0000313" key="2">
    <source>
        <dbReference type="Proteomes" id="UP000278288"/>
    </source>
</evidence>
<accession>A0AAD0YNJ3</accession>
<organism evidence="1 2">
    <name type="scientific">Chryseobacterium nakagawai</name>
    <dbReference type="NCBI Taxonomy" id="1241982"/>
    <lineage>
        <taxon>Bacteria</taxon>
        <taxon>Pseudomonadati</taxon>
        <taxon>Bacteroidota</taxon>
        <taxon>Flavobacteriia</taxon>
        <taxon>Flavobacteriales</taxon>
        <taxon>Weeksellaceae</taxon>
        <taxon>Chryseobacterium group</taxon>
        <taxon>Chryseobacterium</taxon>
    </lineage>
</organism>
<evidence type="ECO:0000313" key="1">
    <source>
        <dbReference type="EMBL" id="AZA90451.1"/>
    </source>
</evidence>
<name>A0AAD0YNJ3_CHRNA</name>
<dbReference type="AlphaFoldDB" id="A0AAD0YNJ3"/>
<sequence length="457" mass="51056">MAKKEITVLKEYFKAGKRPTESQFGDFIDSFAHLDDANIFSPNYKEKSNFKFVFPEQKADQAIDVLLGNVTIHGCLEIEVAGFYNFQNSVGTIKKQIVIGAFNDNNIWRPPVSRIIEASGEIVDNIYISDIVWDNTIKQYKITIYHTNSRGNEYVVRLAHQSTANAVVDKAVLSDIYTNSLSGQKKHYVHYNENVGIKTKKPVAPLDVQGKILFDTESPVIGGVAIRGYDTMWARGYHFLSSDGTQNAGGFAAVGVQDKVNLYYIGKYESKVASFNPENNHSAFSGNIEVAGEVKSQSQRVFDYSPTIYLDRSVDYGGYTQGIQTRLSNGTNNWFFGNAHEDTFVVSTGSYDGGRQLVVNRNGNAAFKGKVEAKDFVVSTTPTADHVFAADYKLRKIDELEKFISEKNHLPEIPSAKEMTDSGLSVGDFQIKLLQKIEELTLYMISMKKEIDVLKPN</sequence>
<reference evidence="1 2" key="1">
    <citation type="submission" date="2018-11" db="EMBL/GenBank/DDBJ databases">
        <title>Proposal to divide the Flavobacteriaceae and reorganize its genera based on Amino Acid Identity values calculated from whole genome sequences.</title>
        <authorList>
            <person name="Nicholson A.C."/>
            <person name="Gulvik C.A."/>
            <person name="Whitney A.M."/>
            <person name="Humrighouse B.W."/>
            <person name="Bell M."/>
            <person name="Holmes B."/>
            <person name="Steigerwalt A.G."/>
            <person name="Villarma A."/>
            <person name="Sheth M."/>
            <person name="Batra D."/>
            <person name="Pryor J."/>
            <person name="Bernardet J.-F."/>
            <person name="Hugo C."/>
            <person name="Kampfer P."/>
            <person name="Newman J."/>
            <person name="McQuiston J.R."/>
        </authorList>
    </citation>
    <scope>NUCLEOTIDE SEQUENCE [LARGE SCALE GENOMIC DNA]</scope>
    <source>
        <strain evidence="1 2">G0041</strain>
    </source>
</reference>